<feature type="region of interest" description="Disordered" evidence="1">
    <location>
        <begin position="164"/>
        <end position="200"/>
    </location>
</feature>
<evidence type="ECO:0000256" key="1">
    <source>
        <dbReference type="SAM" id="MobiDB-lite"/>
    </source>
</evidence>
<feature type="domain" description="MobA-like NTP transferase" evidence="2">
    <location>
        <begin position="7"/>
        <end position="161"/>
    </location>
</feature>
<reference evidence="4" key="1">
    <citation type="submission" date="2019-04" db="EMBL/GenBank/DDBJ databases">
        <title>Draft genome sequence of Pseudonocardiaceae bacterium SL3-2-4.</title>
        <authorList>
            <person name="Ningsih F."/>
            <person name="Yokota A."/>
            <person name="Sakai Y."/>
            <person name="Nanatani K."/>
            <person name="Yabe S."/>
            <person name="Oetari A."/>
            <person name="Sjamsuridzal W."/>
        </authorList>
    </citation>
    <scope>NUCLEOTIDE SEQUENCE [LARGE SCALE GENOMIC DNA]</scope>
    <source>
        <strain evidence="4">SL3-2-4</strain>
    </source>
</reference>
<organism evidence="3 4">
    <name type="scientific">Gandjariella thermophila</name>
    <dbReference type="NCBI Taxonomy" id="1931992"/>
    <lineage>
        <taxon>Bacteria</taxon>
        <taxon>Bacillati</taxon>
        <taxon>Actinomycetota</taxon>
        <taxon>Actinomycetes</taxon>
        <taxon>Pseudonocardiales</taxon>
        <taxon>Pseudonocardiaceae</taxon>
        <taxon>Gandjariella</taxon>
    </lineage>
</organism>
<protein>
    <submittedName>
        <fullName evidence="3">Molybdenum cofactor guanylyltransferase</fullName>
    </submittedName>
</protein>
<dbReference type="AlphaFoldDB" id="A0A4D4J3R2"/>
<dbReference type="GO" id="GO:0016779">
    <property type="term" value="F:nucleotidyltransferase activity"/>
    <property type="evidence" value="ECO:0007669"/>
    <property type="project" value="UniProtKB-KW"/>
</dbReference>
<evidence type="ECO:0000259" key="2">
    <source>
        <dbReference type="Pfam" id="PF12804"/>
    </source>
</evidence>
<dbReference type="Gene3D" id="3.90.550.10">
    <property type="entry name" value="Spore Coat Polysaccharide Biosynthesis Protein SpsA, Chain A"/>
    <property type="match status" value="1"/>
</dbReference>
<dbReference type="InterPro" id="IPR025877">
    <property type="entry name" value="MobA-like_NTP_Trfase"/>
</dbReference>
<evidence type="ECO:0000313" key="4">
    <source>
        <dbReference type="Proteomes" id="UP000298860"/>
    </source>
</evidence>
<dbReference type="PANTHER" id="PTHR43777:SF1">
    <property type="entry name" value="MOLYBDENUM COFACTOR CYTIDYLYLTRANSFERASE"/>
    <property type="match status" value="1"/>
</dbReference>
<dbReference type="Pfam" id="PF12804">
    <property type="entry name" value="NTP_transf_3"/>
    <property type="match status" value="1"/>
</dbReference>
<dbReference type="Proteomes" id="UP000298860">
    <property type="component" value="Unassembled WGS sequence"/>
</dbReference>
<keyword evidence="3" id="KW-0548">Nucleotidyltransferase</keyword>
<dbReference type="PANTHER" id="PTHR43777">
    <property type="entry name" value="MOLYBDENUM COFACTOR CYTIDYLYLTRANSFERASE"/>
    <property type="match status" value="1"/>
</dbReference>
<proteinExistence type="predicted"/>
<dbReference type="RefSeq" id="WP_137811825.1">
    <property type="nucleotide sequence ID" value="NZ_BJFL01000001.1"/>
</dbReference>
<sequence length="200" mass="20164">MPERWAAVVLAGGRSSRLGGGDKTRLRVGGRALLDHALAAVAGADPVVAVGPRQPVDGVEPRWTREDPPGGGPVAALAAGLAAVPGACPSVVLLAADQPGVTAATVWRLRAALADAPDAAGALLVDASSRRQWLTGVWRAAALRAALRADPAGAALRAVLGPLPGVEVPARPDETEDVDTPDDLAAARARHEHARQGSAG</sequence>
<dbReference type="EMBL" id="BJFL01000001">
    <property type="protein sequence ID" value="GDY28627.1"/>
    <property type="molecule type" value="Genomic_DNA"/>
</dbReference>
<gene>
    <name evidence="3" type="ORF">GTS_02600</name>
</gene>
<accession>A0A4D4J3R2</accession>
<dbReference type="InterPro" id="IPR029044">
    <property type="entry name" value="Nucleotide-diphossugar_trans"/>
</dbReference>
<comment type="caution">
    <text evidence="3">The sequence shown here is derived from an EMBL/GenBank/DDBJ whole genome shotgun (WGS) entry which is preliminary data.</text>
</comment>
<keyword evidence="4" id="KW-1185">Reference proteome</keyword>
<name>A0A4D4J3R2_9PSEU</name>
<dbReference type="SUPFAM" id="SSF53448">
    <property type="entry name" value="Nucleotide-diphospho-sugar transferases"/>
    <property type="match status" value="1"/>
</dbReference>
<evidence type="ECO:0000313" key="3">
    <source>
        <dbReference type="EMBL" id="GDY28627.1"/>
    </source>
</evidence>
<keyword evidence="3" id="KW-0808">Transferase</keyword>